<evidence type="ECO:0000313" key="2">
    <source>
        <dbReference type="Proteomes" id="UP001549184"/>
    </source>
</evidence>
<accession>A0ABV2JXM3</accession>
<dbReference type="Proteomes" id="UP001549184">
    <property type="component" value="Unassembled WGS sequence"/>
</dbReference>
<comment type="caution">
    <text evidence="1">The sequence shown here is derived from an EMBL/GenBank/DDBJ whole genome shotgun (WGS) entry which is preliminary data.</text>
</comment>
<proteinExistence type="predicted"/>
<sequence>MIIVQVFIGTKNFPGALRHRTKWQRRKNAKRRFHAVRRYNRTHARSTAQRRTFRIASSHVPACAYKVAAHAGKNPCKNTLARMEQVAYSPFV</sequence>
<evidence type="ECO:0000313" key="1">
    <source>
        <dbReference type="EMBL" id="MET3653591.1"/>
    </source>
</evidence>
<dbReference type="EMBL" id="JBEPMU010000005">
    <property type="protein sequence ID" value="MET3653591.1"/>
    <property type="molecule type" value="Genomic_DNA"/>
</dbReference>
<keyword evidence="2" id="KW-1185">Reference proteome</keyword>
<protein>
    <submittedName>
        <fullName evidence="1">Uncharacterized protein</fullName>
    </submittedName>
</protein>
<name>A0ABV2JXM3_9GAMM</name>
<dbReference type="RefSeq" id="WP_354014980.1">
    <property type="nucleotide sequence ID" value="NZ_JBEPMU010000005.1"/>
</dbReference>
<reference evidence="1 2" key="1">
    <citation type="submission" date="2024-06" db="EMBL/GenBank/DDBJ databases">
        <title>Sorghum-associated microbial communities from plants grown in Nebraska, USA.</title>
        <authorList>
            <person name="Schachtman D."/>
        </authorList>
    </citation>
    <scope>NUCLEOTIDE SEQUENCE [LARGE SCALE GENOMIC DNA]</scope>
    <source>
        <strain evidence="1 2">1073</strain>
    </source>
</reference>
<gene>
    <name evidence="1" type="ORF">ABIC75_003328</name>
</gene>
<organism evidence="1 2">
    <name type="scientific">Dyella japonica</name>
    <dbReference type="NCBI Taxonomy" id="231455"/>
    <lineage>
        <taxon>Bacteria</taxon>
        <taxon>Pseudomonadati</taxon>
        <taxon>Pseudomonadota</taxon>
        <taxon>Gammaproteobacteria</taxon>
        <taxon>Lysobacterales</taxon>
        <taxon>Rhodanobacteraceae</taxon>
        <taxon>Dyella</taxon>
    </lineage>
</organism>